<evidence type="ECO:0000256" key="10">
    <source>
        <dbReference type="ARBA" id="ARBA00023160"/>
    </source>
</evidence>
<keyword evidence="3" id="KW-0444">Lipid biosynthesis</keyword>
<evidence type="ECO:0000256" key="11">
    <source>
        <dbReference type="ARBA" id="ARBA00037124"/>
    </source>
</evidence>
<dbReference type="InterPro" id="IPR036291">
    <property type="entry name" value="NAD(P)-bd_dom_sf"/>
</dbReference>
<evidence type="ECO:0000256" key="20">
    <source>
        <dbReference type="ARBA" id="ARBA00049559"/>
    </source>
</evidence>
<dbReference type="PANTHER" id="PTHR24317:SF7">
    <property type="entry name" value="PEROXISOMAL TRANS-2-ENOYL-COA REDUCTASE"/>
    <property type="match status" value="1"/>
</dbReference>
<evidence type="ECO:0000256" key="18">
    <source>
        <dbReference type="ARBA" id="ARBA00049251"/>
    </source>
</evidence>
<dbReference type="Pfam" id="PF13561">
    <property type="entry name" value="adh_short_C2"/>
    <property type="match status" value="1"/>
</dbReference>
<evidence type="ECO:0000256" key="2">
    <source>
        <dbReference type="ARBA" id="ARBA00005189"/>
    </source>
</evidence>
<comment type="catalytic activity">
    <reaction evidence="17">
        <text>(2E)-hexenoyl-CoA + NADPH + H(+) = hexanoyl-CoA + NADP(+)</text>
        <dbReference type="Rhea" id="RHEA:44956"/>
        <dbReference type="ChEBI" id="CHEBI:15378"/>
        <dbReference type="ChEBI" id="CHEBI:57783"/>
        <dbReference type="ChEBI" id="CHEBI:58349"/>
        <dbReference type="ChEBI" id="CHEBI:62077"/>
        <dbReference type="ChEBI" id="CHEBI:62620"/>
    </reaction>
    <physiologicalReaction direction="left-to-right" evidence="17">
        <dbReference type="Rhea" id="RHEA:44957"/>
    </physiologicalReaction>
</comment>
<evidence type="ECO:0000256" key="4">
    <source>
        <dbReference type="ARBA" id="ARBA00022553"/>
    </source>
</evidence>
<dbReference type="InterPro" id="IPR052388">
    <property type="entry name" value="Peroxisomal_t2-enoyl-CoA_red"/>
</dbReference>
<keyword evidence="4" id="KW-0597">Phosphoprotein</keyword>
<comment type="pathway">
    <text evidence="2">Lipid metabolism.</text>
</comment>
<accession>A0ABT5DLD5</accession>
<name>A0ABT5DLD5_9BACT</name>
<sequence length="56" mass="5862">MKQLGIAEELLSAQIPAWRLGRPEELGALVAFLSSDQAAYITGQSIVADGGASRGF</sequence>
<organism evidence="21 22">
    <name type="scientific">Stigmatella ashevillensis</name>
    <dbReference type="NCBI Taxonomy" id="2995309"/>
    <lineage>
        <taxon>Bacteria</taxon>
        <taxon>Pseudomonadati</taxon>
        <taxon>Myxococcota</taxon>
        <taxon>Myxococcia</taxon>
        <taxon>Myxococcales</taxon>
        <taxon>Cystobacterineae</taxon>
        <taxon>Archangiaceae</taxon>
        <taxon>Stigmatella</taxon>
    </lineage>
</organism>
<comment type="caution">
    <text evidence="21">The sequence shown here is derived from an EMBL/GenBank/DDBJ whole genome shotgun (WGS) entry which is preliminary data.</text>
</comment>
<dbReference type="EMBL" id="JAQNDM010000002">
    <property type="protein sequence ID" value="MDC0714351.1"/>
    <property type="molecule type" value="Genomic_DNA"/>
</dbReference>
<dbReference type="PANTHER" id="PTHR24317">
    <property type="entry name" value="PEROXISOMAL TRANS-2-ENOYL-COA REDUCTASE"/>
    <property type="match status" value="1"/>
</dbReference>
<comment type="subcellular location">
    <subcellularLocation>
        <location evidence="1">Peroxisome</location>
    </subcellularLocation>
</comment>
<evidence type="ECO:0000256" key="14">
    <source>
        <dbReference type="ARBA" id="ARBA00041063"/>
    </source>
</evidence>
<gene>
    <name evidence="21" type="ORF">POL68_38205</name>
</gene>
<proteinExistence type="predicted"/>
<dbReference type="SUPFAM" id="SSF51735">
    <property type="entry name" value="NAD(P)-binding Rossmann-fold domains"/>
    <property type="match status" value="1"/>
</dbReference>
<evidence type="ECO:0000256" key="13">
    <source>
        <dbReference type="ARBA" id="ARBA00038849"/>
    </source>
</evidence>
<evidence type="ECO:0000256" key="8">
    <source>
        <dbReference type="ARBA" id="ARBA00023098"/>
    </source>
</evidence>
<keyword evidence="8" id="KW-0443">Lipid metabolism</keyword>
<evidence type="ECO:0000256" key="5">
    <source>
        <dbReference type="ARBA" id="ARBA00022832"/>
    </source>
</evidence>
<keyword evidence="10" id="KW-0275">Fatty acid biosynthesis</keyword>
<dbReference type="Gene3D" id="3.40.50.720">
    <property type="entry name" value="NAD(P)-binding Rossmann-like Domain"/>
    <property type="match status" value="1"/>
</dbReference>
<evidence type="ECO:0000256" key="12">
    <source>
        <dbReference type="ARBA" id="ARBA00038622"/>
    </source>
</evidence>
<comment type="catalytic activity">
    <reaction evidence="20">
        <text>(2E)-octenoyl-CoA + NADPH + H(+) = octanoyl-CoA + NADP(+)</text>
        <dbReference type="Rhea" id="RHEA:44952"/>
        <dbReference type="ChEBI" id="CHEBI:15378"/>
        <dbReference type="ChEBI" id="CHEBI:57386"/>
        <dbReference type="ChEBI" id="CHEBI:57783"/>
        <dbReference type="ChEBI" id="CHEBI:58349"/>
        <dbReference type="ChEBI" id="CHEBI:62242"/>
    </reaction>
    <physiologicalReaction direction="left-to-right" evidence="20">
        <dbReference type="Rhea" id="RHEA:44953"/>
    </physiologicalReaction>
</comment>
<comment type="catalytic activity">
    <reaction evidence="15">
        <text>(2E)-dodecenoyl-CoA + NADPH + H(+) = dodecanoyl-CoA + NADP(+)</text>
        <dbReference type="Rhea" id="RHEA:44964"/>
        <dbReference type="ChEBI" id="CHEBI:15378"/>
        <dbReference type="ChEBI" id="CHEBI:57330"/>
        <dbReference type="ChEBI" id="CHEBI:57375"/>
        <dbReference type="ChEBI" id="CHEBI:57783"/>
        <dbReference type="ChEBI" id="CHEBI:58349"/>
    </reaction>
    <physiologicalReaction direction="left-to-right" evidence="15">
        <dbReference type="Rhea" id="RHEA:44965"/>
    </physiologicalReaction>
</comment>
<keyword evidence="6" id="KW-0521">NADP</keyword>
<keyword evidence="9" id="KW-0576">Peroxisome</keyword>
<comment type="catalytic activity">
    <reaction evidence="16">
        <text>(2E)-tetradecenoyl-CoA + NADPH + H(+) = tetradecanoyl-CoA + NADP(+)</text>
        <dbReference type="Rhea" id="RHEA:44968"/>
        <dbReference type="ChEBI" id="CHEBI:15378"/>
        <dbReference type="ChEBI" id="CHEBI:57385"/>
        <dbReference type="ChEBI" id="CHEBI:57783"/>
        <dbReference type="ChEBI" id="CHEBI:58349"/>
        <dbReference type="ChEBI" id="CHEBI:61405"/>
    </reaction>
    <physiologicalReaction direction="left-to-right" evidence="16">
        <dbReference type="Rhea" id="RHEA:44969"/>
    </physiologicalReaction>
</comment>
<evidence type="ECO:0000256" key="15">
    <source>
        <dbReference type="ARBA" id="ARBA00047570"/>
    </source>
</evidence>
<keyword evidence="7" id="KW-0560">Oxidoreductase</keyword>
<comment type="catalytic activity">
    <reaction evidence="19">
        <text>(2E)-decenoyl-CoA + NADPH + H(+) = decanoyl-CoA + NADP(+)</text>
        <dbReference type="Rhea" id="RHEA:44960"/>
        <dbReference type="ChEBI" id="CHEBI:15378"/>
        <dbReference type="ChEBI" id="CHEBI:57783"/>
        <dbReference type="ChEBI" id="CHEBI:58349"/>
        <dbReference type="ChEBI" id="CHEBI:61406"/>
        <dbReference type="ChEBI" id="CHEBI:61430"/>
    </reaction>
    <physiologicalReaction direction="left-to-right" evidence="19">
        <dbReference type="Rhea" id="RHEA:44961"/>
    </physiologicalReaction>
</comment>
<evidence type="ECO:0000256" key="16">
    <source>
        <dbReference type="ARBA" id="ARBA00048686"/>
    </source>
</evidence>
<evidence type="ECO:0000256" key="6">
    <source>
        <dbReference type="ARBA" id="ARBA00022857"/>
    </source>
</evidence>
<evidence type="ECO:0000256" key="9">
    <source>
        <dbReference type="ARBA" id="ARBA00023140"/>
    </source>
</evidence>
<dbReference type="Proteomes" id="UP001221838">
    <property type="component" value="Unassembled WGS sequence"/>
</dbReference>
<comment type="subunit">
    <text evidence="12">Interacts with PEX5, probably required to target it into peroxisomes.</text>
</comment>
<evidence type="ECO:0000256" key="3">
    <source>
        <dbReference type="ARBA" id="ARBA00022516"/>
    </source>
</evidence>
<keyword evidence="5" id="KW-0276">Fatty acid metabolism</keyword>
<reference evidence="21 22" key="1">
    <citation type="submission" date="2022-11" db="EMBL/GenBank/DDBJ databases">
        <title>Minimal conservation of predation-associated metabolite biosynthetic gene clusters underscores biosynthetic potential of Myxococcota including descriptions for ten novel species: Archangium lansinium sp. nov., Myxococcus landrumus sp. nov., Nannocystis bai.</title>
        <authorList>
            <person name="Ahearne A."/>
            <person name="Stevens C."/>
            <person name="Dowd S."/>
        </authorList>
    </citation>
    <scope>NUCLEOTIDE SEQUENCE [LARGE SCALE GENOMIC DNA]</scope>
    <source>
        <strain evidence="21 22">NCWAL01</strain>
    </source>
</reference>
<evidence type="ECO:0000256" key="1">
    <source>
        <dbReference type="ARBA" id="ARBA00004275"/>
    </source>
</evidence>
<evidence type="ECO:0000313" key="21">
    <source>
        <dbReference type="EMBL" id="MDC0714351.1"/>
    </source>
</evidence>
<evidence type="ECO:0000256" key="17">
    <source>
        <dbReference type="ARBA" id="ARBA00049108"/>
    </source>
</evidence>
<evidence type="ECO:0000256" key="19">
    <source>
        <dbReference type="ARBA" id="ARBA00049386"/>
    </source>
</evidence>
<dbReference type="InterPro" id="IPR002347">
    <property type="entry name" value="SDR_fam"/>
</dbReference>
<protein>
    <recommendedName>
        <fullName evidence="14">Peroxisomal trans-2-enoyl-CoA reductase</fullName>
        <ecNumber evidence="13">1.3.1.38</ecNumber>
    </recommendedName>
</protein>
<dbReference type="EC" id="1.3.1.38" evidence="13"/>
<dbReference type="RefSeq" id="WP_272144964.1">
    <property type="nucleotide sequence ID" value="NZ_JAQNDM010000002.1"/>
</dbReference>
<evidence type="ECO:0000256" key="7">
    <source>
        <dbReference type="ARBA" id="ARBA00023002"/>
    </source>
</evidence>
<comment type="catalytic activity">
    <reaction evidence="18">
        <text>a (2E)-enoyl-CoA + NADPH + H(+) = a 2,3-saturated acyl-CoA + NADP(+)</text>
        <dbReference type="Rhea" id="RHEA:33763"/>
        <dbReference type="ChEBI" id="CHEBI:15378"/>
        <dbReference type="ChEBI" id="CHEBI:57783"/>
        <dbReference type="ChEBI" id="CHEBI:58349"/>
        <dbReference type="ChEBI" id="CHEBI:58856"/>
        <dbReference type="ChEBI" id="CHEBI:65111"/>
        <dbReference type="EC" id="1.3.1.38"/>
    </reaction>
    <physiologicalReaction direction="left-to-right" evidence="18">
        <dbReference type="Rhea" id="RHEA:33764"/>
    </physiologicalReaction>
</comment>
<comment type="function">
    <text evidence="11">Participates in chain elongation of fatty acids. Catalyzes the reduction of trans-2-enoyl-CoAs of varying chain lengths from 6:1 to 16:1, having maximum activity with 10:1 CoA. Has no 2,4-dienoyl-CoA reductase activity.</text>
</comment>
<evidence type="ECO:0000313" key="22">
    <source>
        <dbReference type="Proteomes" id="UP001221838"/>
    </source>
</evidence>
<keyword evidence="22" id="KW-1185">Reference proteome</keyword>